<evidence type="ECO:0008006" key="3">
    <source>
        <dbReference type="Google" id="ProtNLM"/>
    </source>
</evidence>
<gene>
    <name evidence="1" type="ORF">IM811_015903</name>
</gene>
<dbReference type="EMBL" id="JADCTT010000007">
    <property type="protein sequence ID" value="KAF9749876.1"/>
    <property type="molecule type" value="Genomic_DNA"/>
</dbReference>
<dbReference type="AlphaFoldDB" id="A0A8H7N691"/>
<sequence>MVQVLPALGFSGKGLQRSGGPEGPQTTVVHIKSPLLLNKHTNGAPQAIARRPRPSQSQNQKERIIQTCKLFDQPTEIILLISKFLNNPSRAAFSLSCKTAYTLVGPAPGEKFRLKTMERTALLQLMERDPTVGDHLYYCDRCIILHPFEERWTKPPVLMLLDRDLCSTWNLHPMGSSLRVEYCHARLVMNRHFYGAPNGLPVESLISKATNSRSSAELIQSRTARIINDQLYIRSEHRVVPKTATVDPDTFYRCLYIFSLNICHHQETDHVHTISPEVLRFAAKTRPSMLDPLASSTRQSSSQGSCKRCPTDYETTVQLEKGVHKSGQQTLTATVVSYQLLGRCRSTPDPSAYSLFNVGKSRAMENFYWRDLKDCPAGSVQERWKLVDDMQHD</sequence>
<name>A0A8H7N691_BIOOC</name>
<evidence type="ECO:0000313" key="1">
    <source>
        <dbReference type="EMBL" id="KAF9749876.1"/>
    </source>
</evidence>
<organism evidence="1 2">
    <name type="scientific">Bionectria ochroleuca</name>
    <name type="common">Gliocladium roseum</name>
    <dbReference type="NCBI Taxonomy" id="29856"/>
    <lineage>
        <taxon>Eukaryota</taxon>
        <taxon>Fungi</taxon>
        <taxon>Dikarya</taxon>
        <taxon>Ascomycota</taxon>
        <taxon>Pezizomycotina</taxon>
        <taxon>Sordariomycetes</taxon>
        <taxon>Hypocreomycetidae</taxon>
        <taxon>Hypocreales</taxon>
        <taxon>Bionectriaceae</taxon>
        <taxon>Clonostachys</taxon>
    </lineage>
</organism>
<accession>A0A8H7N691</accession>
<evidence type="ECO:0000313" key="2">
    <source>
        <dbReference type="Proteomes" id="UP000616885"/>
    </source>
</evidence>
<protein>
    <recommendedName>
        <fullName evidence="3">F-box domain-containing protein</fullName>
    </recommendedName>
</protein>
<reference evidence="1" key="1">
    <citation type="submission" date="2020-10" db="EMBL/GenBank/DDBJ databases">
        <title>High-Quality Genome Resource of Clonostachys rosea strain S41 by Oxford Nanopore Long-Read Sequencing.</title>
        <authorList>
            <person name="Wang H."/>
        </authorList>
    </citation>
    <scope>NUCLEOTIDE SEQUENCE</scope>
    <source>
        <strain evidence="1">S41</strain>
    </source>
</reference>
<comment type="caution">
    <text evidence="1">The sequence shown here is derived from an EMBL/GenBank/DDBJ whole genome shotgun (WGS) entry which is preliminary data.</text>
</comment>
<dbReference type="Proteomes" id="UP000616885">
    <property type="component" value="Unassembled WGS sequence"/>
</dbReference>
<proteinExistence type="predicted"/>